<sequence>MLDLVKKFSQPIIAMKTELLLLVEVGCFALVVIDKQERKQNGKRLLGPHVMTPALEKREEIIDQKFNIFRKKFFRVYLV</sequence>
<proteinExistence type="predicted"/>
<accession>A0A6S6RVQ2</accession>
<keyword evidence="1" id="KW-0472">Membrane</keyword>
<dbReference type="AlphaFoldDB" id="A0A6S6RVQ2"/>
<keyword evidence="1" id="KW-1133">Transmembrane helix</keyword>
<keyword evidence="1" id="KW-0812">Transmembrane</keyword>
<gene>
    <name evidence="2" type="ORF">HELGO_WM72952</name>
</gene>
<feature type="transmembrane region" description="Helical" evidence="1">
    <location>
        <begin position="12"/>
        <end position="33"/>
    </location>
</feature>
<organism evidence="2">
    <name type="scientific">uncultured Sulfurovum sp</name>
    <dbReference type="NCBI Taxonomy" id="269237"/>
    <lineage>
        <taxon>Bacteria</taxon>
        <taxon>Pseudomonadati</taxon>
        <taxon>Campylobacterota</taxon>
        <taxon>Epsilonproteobacteria</taxon>
        <taxon>Campylobacterales</taxon>
        <taxon>Sulfurovaceae</taxon>
        <taxon>Sulfurovum</taxon>
        <taxon>environmental samples</taxon>
    </lineage>
</organism>
<protein>
    <submittedName>
        <fullName evidence="2">Uncharacterized protein</fullName>
    </submittedName>
</protein>
<evidence type="ECO:0000313" key="2">
    <source>
        <dbReference type="EMBL" id="CAA6799938.1"/>
    </source>
</evidence>
<reference evidence="2" key="1">
    <citation type="submission" date="2020-01" db="EMBL/GenBank/DDBJ databases">
        <authorList>
            <person name="Meier V. D."/>
            <person name="Meier V D."/>
        </authorList>
    </citation>
    <scope>NUCLEOTIDE SEQUENCE</scope>
    <source>
        <strain evidence="2">HLG_WM_MAG_01</strain>
    </source>
</reference>
<evidence type="ECO:0000256" key="1">
    <source>
        <dbReference type="SAM" id="Phobius"/>
    </source>
</evidence>
<name>A0A6S6RVQ2_9BACT</name>
<dbReference type="EMBL" id="CACVAS010000010">
    <property type="protein sequence ID" value="CAA6799938.1"/>
    <property type="molecule type" value="Genomic_DNA"/>
</dbReference>